<evidence type="ECO:0000256" key="1">
    <source>
        <dbReference type="SAM" id="MobiDB-lite"/>
    </source>
</evidence>
<evidence type="ECO:0000313" key="3">
    <source>
        <dbReference type="Proteomes" id="UP000315017"/>
    </source>
</evidence>
<evidence type="ECO:0000313" key="2">
    <source>
        <dbReference type="EMBL" id="QDU29241.1"/>
    </source>
</evidence>
<sequence>MNFRELNQAPVDRRVVGSSATEGKPKSEPTPEQSHLCNTRPIWTPLGWGVDRKRLVWLITNSCTRNPKCFTCNFRSQYQRTRKELFPVLSRIQNIGYVLGENSRTAEWYRANHRTPWVAGPYPKSSFELAQNLLPKCETQSVQSQSQRIHDSMP</sequence>
<dbReference type="EMBL" id="CP036274">
    <property type="protein sequence ID" value="QDU29241.1"/>
    <property type="molecule type" value="Genomic_DNA"/>
</dbReference>
<name>A0A517YGA9_9BACT</name>
<dbReference type="RefSeq" id="WP_145092783.1">
    <property type="nucleotide sequence ID" value="NZ_CP036274.1"/>
</dbReference>
<protein>
    <submittedName>
        <fullName evidence="2">Uncharacterized protein</fullName>
    </submittedName>
</protein>
<gene>
    <name evidence="2" type="ORF">ETAA8_43480</name>
</gene>
<accession>A0A517YGA9</accession>
<keyword evidence="3" id="KW-1185">Reference proteome</keyword>
<proteinExistence type="predicted"/>
<dbReference type="KEGG" id="aagg:ETAA8_43480"/>
<dbReference type="OrthoDB" id="5180856at2"/>
<reference evidence="2 3" key="1">
    <citation type="submission" date="2019-02" db="EMBL/GenBank/DDBJ databases">
        <title>Deep-cultivation of Planctomycetes and their phenomic and genomic characterization uncovers novel biology.</title>
        <authorList>
            <person name="Wiegand S."/>
            <person name="Jogler M."/>
            <person name="Boedeker C."/>
            <person name="Pinto D."/>
            <person name="Vollmers J."/>
            <person name="Rivas-Marin E."/>
            <person name="Kohn T."/>
            <person name="Peeters S.H."/>
            <person name="Heuer A."/>
            <person name="Rast P."/>
            <person name="Oberbeckmann S."/>
            <person name="Bunk B."/>
            <person name="Jeske O."/>
            <person name="Meyerdierks A."/>
            <person name="Storesund J.E."/>
            <person name="Kallscheuer N."/>
            <person name="Luecker S."/>
            <person name="Lage O.M."/>
            <person name="Pohl T."/>
            <person name="Merkel B.J."/>
            <person name="Hornburger P."/>
            <person name="Mueller R.-W."/>
            <person name="Bruemmer F."/>
            <person name="Labrenz M."/>
            <person name="Spormann A.M."/>
            <person name="Op den Camp H."/>
            <person name="Overmann J."/>
            <person name="Amann R."/>
            <person name="Jetten M.S.M."/>
            <person name="Mascher T."/>
            <person name="Medema M.H."/>
            <person name="Devos D.P."/>
            <person name="Kaster A.-K."/>
            <person name="Ovreas L."/>
            <person name="Rohde M."/>
            <person name="Galperin M.Y."/>
            <person name="Jogler C."/>
        </authorList>
    </citation>
    <scope>NUCLEOTIDE SEQUENCE [LARGE SCALE GENOMIC DNA]</scope>
    <source>
        <strain evidence="2 3">ETA_A8</strain>
    </source>
</reference>
<organism evidence="2 3">
    <name type="scientific">Anatilimnocola aggregata</name>
    <dbReference type="NCBI Taxonomy" id="2528021"/>
    <lineage>
        <taxon>Bacteria</taxon>
        <taxon>Pseudomonadati</taxon>
        <taxon>Planctomycetota</taxon>
        <taxon>Planctomycetia</taxon>
        <taxon>Pirellulales</taxon>
        <taxon>Pirellulaceae</taxon>
        <taxon>Anatilimnocola</taxon>
    </lineage>
</organism>
<dbReference type="AlphaFoldDB" id="A0A517YGA9"/>
<dbReference type="Proteomes" id="UP000315017">
    <property type="component" value="Chromosome"/>
</dbReference>
<feature type="region of interest" description="Disordered" evidence="1">
    <location>
        <begin position="1"/>
        <end position="36"/>
    </location>
</feature>